<gene>
    <name evidence="1" type="ORF">F7231_15415</name>
</gene>
<dbReference type="RefSeq" id="WP_166692536.1">
    <property type="nucleotide sequence ID" value="NZ_WAEL01000005.1"/>
</dbReference>
<evidence type="ECO:0000313" key="2">
    <source>
        <dbReference type="Proteomes" id="UP000606008"/>
    </source>
</evidence>
<protein>
    <submittedName>
        <fullName evidence="1">Uncharacterized protein</fullName>
    </submittedName>
</protein>
<sequence>MKPIHLCVLLVFVAGCQPEPVATQTYTQQGGIVKISVATRGSYQFILQPDGDDPAKKYLVTNYADSLKSYFLTQNSAVSELPVVFSGTTSANRQTVYQPAPNDVPVPAYDLPTIQLSALRRR</sequence>
<reference evidence="2" key="2">
    <citation type="submission" date="2023-07" db="EMBL/GenBank/DDBJ databases">
        <authorList>
            <person name="Jung D.-H."/>
        </authorList>
    </citation>
    <scope>NUCLEOTIDE SEQUENCE [LARGE SCALE GENOMIC DNA]</scope>
    <source>
        <strain evidence="2">JA-25</strain>
    </source>
</reference>
<reference evidence="2" key="1">
    <citation type="submission" date="2019-09" db="EMBL/GenBank/DDBJ databases">
        <authorList>
            <person name="Jung D.-H."/>
        </authorList>
    </citation>
    <scope>NUCLEOTIDE SEQUENCE [LARGE SCALE GENOMIC DNA]</scope>
    <source>
        <strain evidence="2">JA-25</strain>
    </source>
</reference>
<accession>A0ABX0QHP6</accession>
<dbReference type="EMBL" id="WAEL01000005">
    <property type="protein sequence ID" value="NID11562.1"/>
    <property type="molecule type" value="Genomic_DNA"/>
</dbReference>
<evidence type="ECO:0000313" key="1">
    <source>
        <dbReference type="EMBL" id="NID11562.1"/>
    </source>
</evidence>
<dbReference type="Proteomes" id="UP000606008">
    <property type="component" value="Unassembled WGS sequence"/>
</dbReference>
<dbReference type="PROSITE" id="PS51257">
    <property type="entry name" value="PROKAR_LIPOPROTEIN"/>
    <property type="match status" value="1"/>
</dbReference>
<name>A0ABX0QHP6_9BACT</name>
<organism evidence="1 2">
    <name type="scientific">Fibrivirga algicola</name>
    <dbReference type="NCBI Taxonomy" id="2950420"/>
    <lineage>
        <taxon>Bacteria</taxon>
        <taxon>Pseudomonadati</taxon>
        <taxon>Bacteroidota</taxon>
        <taxon>Cytophagia</taxon>
        <taxon>Cytophagales</taxon>
        <taxon>Spirosomataceae</taxon>
        <taxon>Fibrivirga</taxon>
    </lineage>
</organism>
<comment type="caution">
    <text evidence="1">The sequence shown here is derived from an EMBL/GenBank/DDBJ whole genome shotgun (WGS) entry which is preliminary data.</text>
</comment>
<proteinExistence type="predicted"/>
<keyword evidence="2" id="KW-1185">Reference proteome</keyword>